<sequence length="90" mass="9547">METLGSGGFAVTIPSIFSEVPASGVWIPGELRTEAVSSAEKPKFGEREEISIKSVVDPILKKKPFSEPAPLACGSEFSHPVRDSSTSLTI</sequence>
<accession>A0A2N0B6Y1</accession>
<dbReference type="AlphaFoldDB" id="A0A2N0BKM4"/>
<reference evidence="2" key="1">
    <citation type="submission" date="2017-07" db="EMBL/GenBank/DDBJ databases">
        <title>Leptospira spp. isolated from tropical soils.</title>
        <authorList>
            <person name="Thibeaux R."/>
            <person name="Iraola G."/>
            <person name="Ferres I."/>
            <person name="Bierque E."/>
            <person name="Girault D."/>
            <person name="Soupe-Gilbert M.-E."/>
            <person name="Picardeau M."/>
            <person name="Goarant C."/>
        </authorList>
    </citation>
    <scope>NUCLEOTIDE SEQUENCE [LARGE SCALE GENOMIC DNA]</scope>
    <source>
        <strain evidence="2">ATI7-C-A5</strain>
    </source>
</reference>
<accession>A0A2N0BKM4</accession>
<feature type="region of interest" description="Disordered" evidence="1">
    <location>
        <begin position="69"/>
        <end position="90"/>
    </location>
</feature>
<evidence type="ECO:0000256" key="1">
    <source>
        <dbReference type="SAM" id="MobiDB-lite"/>
    </source>
</evidence>
<dbReference type="EMBL" id="NPEF01000150">
    <property type="protein sequence ID" value="PJZ92304.1"/>
    <property type="molecule type" value="Genomic_DNA"/>
</dbReference>
<name>A0A2N0BKM4_9LEPT</name>
<gene>
    <name evidence="2" type="ORF">CH379_13895</name>
</gene>
<protein>
    <submittedName>
        <fullName evidence="2">Uncharacterized protein</fullName>
    </submittedName>
</protein>
<organism evidence="2">
    <name type="scientific">Leptospira ellisii</name>
    <dbReference type="NCBI Taxonomy" id="2023197"/>
    <lineage>
        <taxon>Bacteria</taxon>
        <taxon>Pseudomonadati</taxon>
        <taxon>Spirochaetota</taxon>
        <taxon>Spirochaetia</taxon>
        <taxon>Leptospirales</taxon>
        <taxon>Leptospiraceae</taxon>
        <taxon>Leptospira</taxon>
    </lineage>
</organism>
<comment type="caution">
    <text evidence="2">The sequence shown here is derived from an EMBL/GenBank/DDBJ whole genome shotgun (WGS) entry which is preliminary data.</text>
</comment>
<evidence type="ECO:0000313" key="2">
    <source>
        <dbReference type="EMBL" id="PJZ92304.1"/>
    </source>
</evidence>
<proteinExistence type="predicted"/>